<gene>
    <name evidence="1" type="ORF">KUTeg_007604</name>
</gene>
<organism evidence="1 2">
    <name type="scientific">Tegillarca granosa</name>
    <name type="common">Malaysian cockle</name>
    <name type="synonym">Anadara granosa</name>
    <dbReference type="NCBI Taxonomy" id="220873"/>
    <lineage>
        <taxon>Eukaryota</taxon>
        <taxon>Metazoa</taxon>
        <taxon>Spiralia</taxon>
        <taxon>Lophotrochozoa</taxon>
        <taxon>Mollusca</taxon>
        <taxon>Bivalvia</taxon>
        <taxon>Autobranchia</taxon>
        <taxon>Pteriomorphia</taxon>
        <taxon>Arcoida</taxon>
        <taxon>Arcoidea</taxon>
        <taxon>Arcidae</taxon>
        <taxon>Tegillarca</taxon>
    </lineage>
</organism>
<evidence type="ECO:0000313" key="1">
    <source>
        <dbReference type="EMBL" id="KAJ8315454.1"/>
    </source>
</evidence>
<proteinExistence type="predicted"/>
<reference evidence="1 2" key="1">
    <citation type="submission" date="2022-12" db="EMBL/GenBank/DDBJ databases">
        <title>Chromosome-level genome of Tegillarca granosa.</title>
        <authorList>
            <person name="Kim J."/>
        </authorList>
    </citation>
    <scope>NUCLEOTIDE SEQUENCE [LARGE SCALE GENOMIC DNA]</scope>
    <source>
        <strain evidence="1">Teg-2019</strain>
        <tissue evidence="1">Adductor muscle</tissue>
    </source>
</reference>
<sequence>MKKKGKERKHYWTELRNLSNFHHNLKVLNDKNGVLIVDRRPASDKNYESFLTCPYCLGFFFSDEMWHHAKVCPYLDKKDLN</sequence>
<evidence type="ECO:0000313" key="2">
    <source>
        <dbReference type="Proteomes" id="UP001217089"/>
    </source>
</evidence>
<dbReference type="EMBL" id="JARBDR010000337">
    <property type="protein sequence ID" value="KAJ8315454.1"/>
    <property type="molecule type" value="Genomic_DNA"/>
</dbReference>
<comment type="caution">
    <text evidence="1">The sequence shown here is derived from an EMBL/GenBank/DDBJ whole genome shotgun (WGS) entry which is preliminary data.</text>
</comment>
<keyword evidence="2" id="KW-1185">Reference proteome</keyword>
<protein>
    <submittedName>
        <fullName evidence="1">Uncharacterized protein</fullName>
    </submittedName>
</protein>
<accession>A0ABQ9FDS8</accession>
<dbReference type="Proteomes" id="UP001217089">
    <property type="component" value="Unassembled WGS sequence"/>
</dbReference>
<dbReference type="PANTHER" id="PTHR33480">
    <property type="entry name" value="SET DOMAIN-CONTAINING PROTEIN-RELATED"/>
    <property type="match status" value="1"/>
</dbReference>
<name>A0ABQ9FDS8_TEGGR</name>